<keyword evidence="4" id="KW-1185">Reference proteome</keyword>
<feature type="domain" description="HTH cro/C1-type" evidence="2">
    <location>
        <begin position="7"/>
        <end position="62"/>
    </location>
</feature>
<dbReference type="InterPro" id="IPR001387">
    <property type="entry name" value="Cro/C1-type_HTH"/>
</dbReference>
<proteinExistence type="predicted"/>
<dbReference type="Gene3D" id="1.10.260.40">
    <property type="entry name" value="lambda repressor-like DNA-binding domains"/>
    <property type="match status" value="1"/>
</dbReference>
<evidence type="ECO:0000313" key="3">
    <source>
        <dbReference type="EMBL" id="QKW54417.1"/>
    </source>
</evidence>
<dbReference type="PROSITE" id="PS50943">
    <property type="entry name" value="HTH_CROC1"/>
    <property type="match status" value="1"/>
</dbReference>
<evidence type="ECO:0000256" key="1">
    <source>
        <dbReference type="SAM" id="MobiDB-lite"/>
    </source>
</evidence>
<reference evidence="3 4" key="1">
    <citation type="submission" date="2020-06" db="EMBL/GenBank/DDBJ databases">
        <title>Genome mining for natural products.</title>
        <authorList>
            <person name="Zhang B."/>
            <person name="Shi J."/>
            <person name="Ge H."/>
        </authorList>
    </citation>
    <scope>NUCLEOTIDE SEQUENCE [LARGE SCALE GENOMIC DNA]</scope>
    <source>
        <strain evidence="3 4">NA00687</strain>
    </source>
</reference>
<gene>
    <name evidence="3" type="ORF">HUT08_10845</name>
</gene>
<sequence length="385" mass="42469">MPIGALVQRARKQRGLSQQGLSDASGVSLSLIRKLEQATVTDTRMETVRRLATALRIPTNSLIPQEPRPPESTSEPWRPLQQAIESPPAQIDEEPSLSGITDSLGEVRTAYFGKRLGQLSTLIGPILRDADALDDTEHEARAARSYLLQIAGSTLTQARQFTAAETALRRALDDAPDRLRAASIITTWAWLLVRQGRFTESAELAIRWADDVEPRMSRATPDELAAWGWLLVQASAASLRNARPADAHDTMRLARSAAVLTGRELPAGDTRLATWGPFTVAYKKAEKGIVTDKPDDVLATAERLAAANPPAGTEYDRHRLDVAKAHLMLHRFGEAFDVLSEVHRRSPEWTAEQRYAQDIMVDVIDGRRTLTPEMRTLAAALRVPM</sequence>
<dbReference type="InterPro" id="IPR011990">
    <property type="entry name" value="TPR-like_helical_dom_sf"/>
</dbReference>
<dbReference type="SMART" id="SM00530">
    <property type="entry name" value="HTH_XRE"/>
    <property type="match status" value="1"/>
</dbReference>
<dbReference type="Gene3D" id="1.25.40.10">
    <property type="entry name" value="Tetratricopeptide repeat domain"/>
    <property type="match status" value="1"/>
</dbReference>
<accession>A0A7H8NIL2</accession>
<evidence type="ECO:0000259" key="2">
    <source>
        <dbReference type="PROSITE" id="PS50943"/>
    </source>
</evidence>
<evidence type="ECO:0000313" key="4">
    <source>
        <dbReference type="Proteomes" id="UP000509303"/>
    </source>
</evidence>
<name>A0A7H8NIL2_9ACTN</name>
<dbReference type="GO" id="GO:0003677">
    <property type="term" value="F:DNA binding"/>
    <property type="evidence" value="ECO:0007669"/>
    <property type="project" value="InterPro"/>
</dbReference>
<dbReference type="CDD" id="cd00093">
    <property type="entry name" value="HTH_XRE"/>
    <property type="match status" value="1"/>
</dbReference>
<feature type="region of interest" description="Disordered" evidence="1">
    <location>
        <begin position="59"/>
        <end position="80"/>
    </location>
</feature>
<protein>
    <submittedName>
        <fullName evidence="3">Helix-turn-helix domain-containing protein</fullName>
    </submittedName>
</protein>
<organism evidence="3 4">
    <name type="scientific">Streptomyces buecherae</name>
    <dbReference type="NCBI Taxonomy" id="2763006"/>
    <lineage>
        <taxon>Bacteria</taxon>
        <taxon>Bacillati</taxon>
        <taxon>Actinomycetota</taxon>
        <taxon>Actinomycetes</taxon>
        <taxon>Kitasatosporales</taxon>
        <taxon>Streptomycetaceae</taxon>
        <taxon>Streptomyces</taxon>
    </lineage>
</organism>
<dbReference type="SUPFAM" id="SSF47413">
    <property type="entry name" value="lambda repressor-like DNA-binding domains"/>
    <property type="match status" value="1"/>
</dbReference>
<dbReference type="Proteomes" id="UP000509303">
    <property type="component" value="Chromosome"/>
</dbReference>
<dbReference type="Pfam" id="PF01381">
    <property type="entry name" value="HTH_3"/>
    <property type="match status" value="1"/>
</dbReference>
<dbReference type="InterPro" id="IPR010982">
    <property type="entry name" value="Lambda_DNA-bd_dom_sf"/>
</dbReference>
<dbReference type="AlphaFoldDB" id="A0A7H8NIL2"/>
<dbReference type="EMBL" id="CP054929">
    <property type="protein sequence ID" value="QKW54417.1"/>
    <property type="molecule type" value="Genomic_DNA"/>
</dbReference>